<dbReference type="Pfam" id="PF13458">
    <property type="entry name" value="Peripla_BP_6"/>
    <property type="match status" value="1"/>
</dbReference>
<evidence type="ECO:0000256" key="4">
    <source>
        <dbReference type="ARBA" id="ARBA00022970"/>
    </source>
</evidence>
<dbReference type="InterPro" id="IPR028082">
    <property type="entry name" value="Peripla_BP_I"/>
</dbReference>
<dbReference type="SUPFAM" id="SSF53822">
    <property type="entry name" value="Periplasmic binding protein-like I"/>
    <property type="match status" value="1"/>
</dbReference>
<feature type="compositionally biased region" description="Acidic residues" evidence="5">
    <location>
        <begin position="384"/>
        <end position="404"/>
    </location>
</feature>
<evidence type="ECO:0000313" key="8">
    <source>
        <dbReference type="EMBL" id="MBM6923709.1"/>
    </source>
</evidence>
<dbReference type="InterPro" id="IPR051010">
    <property type="entry name" value="BCAA_transport"/>
</dbReference>
<dbReference type="PANTHER" id="PTHR30483">
    <property type="entry name" value="LEUCINE-SPECIFIC-BINDING PROTEIN"/>
    <property type="match status" value="1"/>
</dbReference>
<name>A0ABS2GQM9_9FIRM</name>
<evidence type="ECO:0000259" key="7">
    <source>
        <dbReference type="Pfam" id="PF13458"/>
    </source>
</evidence>
<dbReference type="InterPro" id="IPR028081">
    <property type="entry name" value="Leu-bd"/>
</dbReference>
<accession>A0ABS2GQM9</accession>
<evidence type="ECO:0000256" key="6">
    <source>
        <dbReference type="SAM" id="SignalP"/>
    </source>
</evidence>
<feature type="domain" description="Leucine-binding protein" evidence="7">
    <location>
        <begin position="37"/>
        <end position="376"/>
    </location>
</feature>
<evidence type="ECO:0000256" key="1">
    <source>
        <dbReference type="ARBA" id="ARBA00010062"/>
    </source>
</evidence>
<sequence length="404" mass="41947">MKTKRFAALALALTMAMGTFTGCSGNNSSSTADTGDTIRIGAIAPLTGGASDYGITATNGLKLAVEEVNANGGVLGRQVVVDYQDDENDTTKAVNAYNKLKGDGMVALWGAVTSKPAISVSSKAAKDNLPMMTPTGTATAITEAGSNVFRTCFLDATQAKAMADYAANELSAQKVAVLYDITDDYSLGVAESFKAEAEANGLEVVAFESFQSTDTDFKSQLSKIAAADPDALYVPSYYNTNALIAIQAKEVGLDAQLLGADGWDGVLSALDENNKSAVEGVVFTNHFTATDPGAKVQDFVTRYREAYGSDPSSFAALGYDAGMMLFQAIEAAGTTDSAAVNEALTNLQYEGVTGAIHYEGSGDPVKDVKFVTVKDGAYALVENGAEEAPAEEPASEEASEEAAA</sequence>
<dbReference type="CDD" id="cd06347">
    <property type="entry name" value="PBP1_ABC_LivK_ligand_binding-like"/>
    <property type="match status" value="1"/>
</dbReference>
<keyword evidence="3 6" id="KW-0732">Signal</keyword>
<evidence type="ECO:0000256" key="3">
    <source>
        <dbReference type="ARBA" id="ARBA00022729"/>
    </source>
</evidence>
<gene>
    <name evidence="8" type="ORF">H9X81_08415</name>
</gene>
<keyword evidence="2" id="KW-0813">Transport</keyword>
<keyword evidence="4" id="KW-0029">Amino-acid transport</keyword>
<feature type="region of interest" description="Disordered" evidence="5">
    <location>
        <begin position="383"/>
        <end position="404"/>
    </location>
</feature>
<dbReference type="RefSeq" id="WP_204721243.1">
    <property type="nucleotide sequence ID" value="NZ_JACSNR010000008.1"/>
</dbReference>
<organism evidence="8 9">
    <name type="scientific">Hydrogenoanaerobacterium saccharovorans</name>
    <dbReference type="NCBI Taxonomy" id="474960"/>
    <lineage>
        <taxon>Bacteria</taxon>
        <taxon>Bacillati</taxon>
        <taxon>Bacillota</taxon>
        <taxon>Clostridia</taxon>
        <taxon>Eubacteriales</taxon>
        <taxon>Oscillospiraceae</taxon>
        <taxon>Hydrogenoanaerobacterium</taxon>
    </lineage>
</organism>
<reference evidence="8 9" key="1">
    <citation type="journal article" date="2021" name="Sci. Rep.">
        <title>The distribution of antibiotic resistance genes in chicken gut microbiota commensals.</title>
        <authorList>
            <person name="Juricova H."/>
            <person name="Matiasovicova J."/>
            <person name="Kubasova T."/>
            <person name="Cejkova D."/>
            <person name="Rychlik I."/>
        </authorList>
    </citation>
    <scope>NUCLEOTIDE SEQUENCE [LARGE SCALE GENOMIC DNA]</scope>
    <source>
        <strain evidence="8 9">An564</strain>
    </source>
</reference>
<comment type="caution">
    <text evidence="8">The sequence shown here is derived from an EMBL/GenBank/DDBJ whole genome shotgun (WGS) entry which is preliminary data.</text>
</comment>
<dbReference type="InterPro" id="IPR000709">
    <property type="entry name" value="Leu_Ile_Val-bd"/>
</dbReference>
<evidence type="ECO:0000256" key="2">
    <source>
        <dbReference type="ARBA" id="ARBA00022448"/>
    </source>
</evidence>
<evidence type="ECO:0000256" key="5">
    <source>
        <dbReference type="SAM" id="MobiDB-lite"/>
    </source>
</evidence>
<comment type="similarity">
    <text evidence="1">Belongs to the leucine-binding protein family.</text>
</comment>
<keyword evidence="9" id="KW-1185">Reference proteome</keyword>
<dbReference type="EMBL" id="JACSNR010000008">
    <property type="protein sequence ID" value="MBM6923709.1"/>
    <property type="molecule type" value="Genomic_DNA"/>
</dbReference>
<feature type="signal peptide" evidence="6">
    <location>
        <begin position="1"/>
        <end position="21"/>
    </location>
</feature>
<protein>
    <submittedName>
        <fullName evidence="8">ABC transporter substrate-binding protein</fullName>
    </submittedName>
</protein>
<dbReference type="PRINTS" id="PR00337">
    <property type="entry name" value="LEUILEVALBP"/>
</dbReference>
<feature type="chain" id="PRO_5046031048" evidence="6">
    <location>
        <begin position="22"/>
        <end position="404"/>
    </location>
</feature>
<dbReference type="Proteomes" id="UP000724149">
    <property type="component" value="Unassembled WGS sequence"/>
</dbReference>
<dbReference type="PROSITE" id="PS51257">
    <property type="entry name" value="PROKAR_LIPOPROTEIN"/>
    <property type="match status" value="1"/>
</dbReference>
<dbReference type="Gene3D" id="3.40.50.2300">
    <property type="match status" value="2"/>
</dbReference>
<dbReference type="PANTHER" id="PTHR30483:SF6">
    <property type="entry name" value="PERIPLASMIC BINDING PROTEIN OF ABC TRANSPORTER FOR NATURAL AMINO ACIDS"/>
    <property type="match status" value="1"/>
</dbReference>
<proteinExistence type="inferred from homology"/>
<evidence type="ECO:0000313" key="9">
    <source>
        <dbReference type="Proteomes" id="UP000724149"/>
    </source>
</evidence>